<sequence length="306" mass="36003">MSESINIENEFNFFSKLIYETEETSFFRKEFEGQNDPEYCYNKQKDVIEYQRQFPVDDAKNEYEQQFDVEEGEITYEEYVLEKIRCETNRLKKLINNFHENPSNGKDQHNWFYEKVLSSIHEKLLFLDNNDVDFKDEIKKALKQVATYTAKSYKEFFPNDPQFLKMKEYMTGKKSVLKSKKHFTIFKSNLNEAQLKSVFDTGISLELISTETSSDDFIDAFSGWNPKNKIQWIGTTYSLARFIKQIEGYALPKLGRGKWEIVSDIFCTSKHDQLTPDQLKHPSKGTNENLDSVNAFIAEFNDPPED</sequence>
<evidence type="ECO:0000313" key="2">
    <source>
        <dbReference type="EMBL" id="PSK84513.1"/>
    </source>
</evidence>
<proteinExistence type="predicted"/>
<organism evidence="2 3">
    <name type="scientific">Prolixibacter denitrificans</name>
    <dbReference type="NCBI Taxonomy" id="1541063"/>
    <lineage>
        <taxon>Bacteria</taxon>
        <taxon>Pseudomonadati</taxon>
        <taxon>Bacteroidota</taxon>
        <taxon>Bacteroidia</taxon>
        <taxon>Marinilabiliales</taxon>
        <taxon>Prolixibacteraceae</taxon>
        <taxon>Prolixibacter</taxon>
    </lineage>
</organism>
<dbReference type="Proteomes" id="UP000396862">
    <property type="component" value="Unassembled WGS sequence"/>
</dbReference>
<reference evidence="2 3" key="1">
    <citation type="submission" date="2018-03" db="EMBL/GenBank/DDBJ databases">
        <title>Genomic Encyclopedia of Archaeal and Bacterial Type Strains, Phase II (KMG-II): from individual species to whole genera.</title>
        <authorList>
            <person name="Goeker M."/>
        </authorList>
    </citation>
    <scope>NUCLEOTIDE SEQUENCE [LARGE SCALE GENOMIC DNA]</scope>
    <source>
        <strain evidence="2 3">DSM 27267</strain>
    </source>
</reference>
<dbReference type="AlphaFoldDB" id="A0A2P8CHR2"/>
<dbReference type="EMBL" id="BLAU01000001">
    <property type="protein sequence ID" value="GET20686.1"/>
    <property type="molecule type" value="Genomic_DNA"/>
</dbReference>
<evidence type="ECO:0000313" key="4">
    <source>
        <dbReference type="Proteomes" id="UP000396862"/>
    </source>
</evidence>
<comment type="caution">
    <text evidence="2">The sequence shown here is derived from an EMBL/GenBank/DDBJ whole genome shotgun (WGS) entry which is preliminary data.</text>
</comment>
<name>A0A2P8CHR2_9BACT</name>
<dbReference type="RefSeq" id="WP_106541108.1">
    <property type="nucleotide sequence ID" value="NZ_BLAU01000001.1"/>
</dbReference>
<evidence type="ECO:0000313" key="3">
    <source>
        <dbReference type="Proteomes" id="UP000240621"/>
    </source>
</evidence>
<gene>
    <name evidence="2" type="ORF">CLV93_102301</name>
    <name evidence="1" type="ORF">JCM18694_09320</name>
</gene>
<accession>A0A2P8CHR2</accession>
<protein>
    <submittedName>
        <fullName evidence="2">Uncharacterized protein</fullName>
    </submittedName>
</protein>
<reference evidence="1 4" key="2">
    <citation type="submission" date="2019-10" db="EMBL/GenBank/DDBJ databases">
        <title>Prolixibacter strains distinguished by the presence of nitrate reductase genes were adept at nitrate-dependent anaerobic corrosion of metallic iron and carbon steel.</title>
        <authorList>
            <person name="Iino T."/>
            <person name="Shono N."/>
            <person name="Ito K."/>
            <person name="Nakamura R."/>
            <person name="Sueoka K."/>
            <person name="Harayama S."/>
            <person name="Ohkuma M."/>
        </authorList>
    </citation>
    <scope>NUCLEOTIDE SEQUENCE [LARGE SCALE GENOMIC DNA]</scope>
    <source>
        <strain evidence="1 4">MIC1-1</strain>
    </source>
</reference>
<keyword evidence="4" id="KW-1185">Reference proteome</keyword>
<dbReference type="EMBL" id="PYGC01000002">
    <property type="protein sequence ID" value="PSK84513.1"/>
    <property type="molecule type" value="Genomic_DNA"/>
</dbReference>
<dbReference type="Proteomes" id="UP000240621">
    <property type="component" value="Unassembled WGS sequence"/>
</dbReference>
<evidence type="ECO:0000313" key="1">
    <source>
        <dbReference type="EMBL" id="GET20686.1"/>
    </source>
</evidence>